<proteinExistence type="predicted"/>
<dbReference type="GeneID" id="33043755"/>
<dbReference type="VEuPathDB" id="PiroplasmaDB:BmR1_04g05661"/>
<dbReference type="Proteomes" id="UP000002899">
    <property type="component" value="Chromosome IV"/>
</dbReference>
<name>A0A1N6LXI5_BABMR</name>
<reference evidence="1 2" key="3">
    <citation type="journal article" date="2016" name="Sci. Rep.">
        <title>Genome-wide diversity and gene expression profiling of Babesia microti isolates identify polymorphic genes that mediate host-pathogen interactions.</title>
        <authorList>
            <person name="Silva J.C."/>
            <person name="Cornillot E."/>
            <person name="McCracken C."/>
            <person name="Usmani-Brown S."/>
            <person name="Dwivedi A."/>
            <person name="Ifeonu O.O."/>
            <person name="Crabtree J."/>
            <person name="Gotia H.T."/>
            <person name="Virji A.Z."/>
            <person name="Reynes C."/>
            <person name="Colinge J."/>
            <person name="Kumar V."/>
            <person name="Lawres L."/>
            <person name="Pazzi J.E."/>
            <person name="Pablo J.V."/>
            <person name="Hung C."/>
            <person name="Brancato J."/>
            <person name="Kumari P."/>
            <person name="Orvis J."/>
            <person name="Tretina K."/>
            <person name="Chibucos M."/>
            <person name="Ott S."/>
            <person name="Sadzewicz L."/>
            <person name="Sengamalay N."/>
            <person name="Shetty A.C."/>
            <person name="Su Q."/>
            <person name="Tallon L."/>
            <person name="Fraser C.M."/>
            <person name="Frutos R."/>
            <person name="Molina D.M."/>
            <person name="Krause P.J."/>
            <person name="Ben Mamoun C."/>
        </authorList>
    </citation>
    <scope>NUCLEOTIDE SEQUENCE [LARGE SCALE GENOMIC DNA]</scope>
    <source>
        <strain evidence="1 2">RI</strain>
    </source>
</reference>
<evidence type="ECO:0000313" key="1">
    <source>
        <dbReference type="EMBL" id="SIO73572.1"/>
    </source>
</evidence>
<evidence type="ECO:0000313" key="2">
    <source>
        <dbReference type="Proteomes" id="UP000002899"/>
    </source>
</evidence>
<reference evidence="1 2" key="1">
    <citation type="journal article" date="2012" name="Nucleic Acids Res.">
        <title>Sequencing of the smallest Apicomplexan genome from the human pathogen Babesia microti.</title>
        <authorList>
            <person name="Cornillot E."/>
            <person name="Hadj-Kaddour K."/>
            <person name="Dassouli A."/>
            <person name="Noel B."/>
            <person name="Ranwez V."/>
            <person name="Vacherie B."/>
            <person name="Augagneur Y."/>
            <person name="Bres V."/>
            <person name="Duclos A."/>
            <person name="Randazzo S."/>
            <person name="Carcy B."/>
            <person name="Debierre-Grockiego F."/>
            <person name="Delbecq S."/>
            <person name="Moubri-Menage K."/>
            <person name="Shams-Eldin H."/>
            <person name="Usmani-Brown S."/>
            <person name="Bringaud F."/>
            <person name="Wincker P."/>
            <person name="Vivares C.P."/>
            <person name="Schwarz R.T."/>
            <person name="Schetters T.P."/>
            <person name="Krause P.J."/>
            <person name="Gorenflot A."/>
            <person name="Berry V."/>
            <person name="Barbe V."/>
            <person name="Ben Mamoun C."/>
        </authorList>
    </citation>
    <scope>NUCLEOTIDE SEQUENCE [LARGE SCALE GENOMIC DNA]</scope>
    <source>
        <strain evidence="1 2">RI</strain>
    </source>
</reference>
<sequence length="626" mass="71623">MIDFKRLFQFCKFAFDHRNFTSNPVHSITINQVLNANRLYYNEFTSYEISDHLSVIKGIFTNLIKCDNDFINDIIVKDKYINHTIDFVARGNDFDSTCQLINLICSFKIPIHDSTFLNLFNNLLSHYTILSPTSSFQNNKLFCAVNNAIKHCINTNKFGKGVILPVEDKLLEQIYFKLKQIISTLNVLHIIHQSVIYDIDDICTNLLSSIHLLVKFGFDFDYTSVVNLFVSDGLTPLSTNTLISILYSLLDINKDYKQLYGEICIALNYRLFVMDKSEEDLLLQILYMHRITQKYRQIEFIDSRVKLLPQILRRRFELYMKYDTINNLINPLSAVTTLFGYNKVIRKLILPKINKQSLISISPSQYTNLIKSLCKLNLSSSNKILSINIENTFTKQINNSQNLQDTCNNIVNVSKFLPQKKRKILLHGVNVLYNQLPNATLSACDINMVFLALDKIPNYAGNDTVVYSILNAIIKSKSGNITNYNVLSMVNCMIALKCISTCDTLDIKLSEIIYKQVIKKASNGLNNKQINLVLKSFLKHNRVSDGLLCIIVNDLEDNSDKLNAKIAINLMKLLDIVDKESKEQVVQLVSNYCDKNDVIISNNDIKILSNILDANNMDGIKTKLLV</sequence>
<dbReference type="AlphaFoldDB" id="A0A1N6LXI5"/>
<accession>A0A1N6LXI5</accession>
<dbReference type="EMBL" id="LN871599">
    <property type="protein sequence ID" value="SIO73572.1"/>
    <property type="molecule type" value="Genomic_DNA"/>
</dbReference>
<dbReference type="RefSeq" id="XP_021337659.1">
    <property type="nucleotide sequence ID" value="XM_021482419.1"/>
</dbReference>
<reference evidence="1 2" key="2">
    <citation type="journal article" date="2013" name="PLoS ONE">
        <title>Whole genome mapping and re-organization of the nuclear and mitochondrial genomes of Babesia microti isolates.</title>
        <authorList>
            <person name="Cornillot E."/>
            <person name="Dassouli A."/>
            <person name="Garg A."/>
            <person name="Pachikara N."/>
            <person name="Randazzo S."/>
            <person name="Depoix D."/>
            <person name="Carcy B."/>
            <person name="Delbecq S."/>
            <person name="Frutos R."/>
            <person name="Silva J.C."/>
            <person name="Sutton R."/>
            <person name="Krause P.J."/>
            <person name="Mamoun C.B."/>
        </authorList>
    </citation>
    <scope>NUCLEOTIDE SEQUENCE [LARGE SCALE GENOMIC DNA]</scope>
    <source>
        <strain evidence="1 2">RI</strain>
    </source>
</reference>
<organism evidence="1 2">
    <name type="scientific">Babesia microti (strain RI)</name>
    <dbReference type="NCBI Taxonomy" id="1133968"/>
    <lineage>
        <taxon>Eukaryota</taxon>
        <taxon>Sar</taxon>
        <taxon>Alveolata</taxon>
        <taxon>Apicomplexa</taxon>
        <taxon>Aconoidasida</taxon>
        <taxon>Piroplasmida</taxon>
        <taxon>Babesiidae</taxon>
        <taxon>Babesia</taxon>
    </lineage>
</organism>
<protein>
    <submittedName>
        <fullName evidence="1">Uncharacterized protein</fullName>
    </submittedName>
</protein>
<dbReference type="KEGG" id="bmic:BmR1_04g05661"/>
<keyword evidence="2" id="KW-1185">Reference proteome</keyword>